<keyword evidence="1" id="KW-0695">RNA-directed DNA polymerase</keyword>
<accession>A0A5B6WKM0</accession>
<name>A0A5B6WKM0_9ROSI</name>
<reference evidence="2" key="1">
    <citation type="journal article" date="2019" name="Plant Biotechnol. J.">
        <title>Genome sequencing of the Australian wild diploid species Gossypium australe highlights disease resistance and delayed gland morphogenesis.</title>
        <authorList>
            <person name="Cai Y."/>
            <person name="Cai X."/>
            <person name="Wang Q."/>
            <person name="Wang P."/>
            <person name="Zhang Y."/>
            <person name="Cai C."/>
            <person name="Xu Y."/>
            <person name="Wang K."/>
            <person name="Zhou Z."/>
            <person name="Wang C."/>
            <person name="Geng S."/>
            <person name="Li B."/>
            <person name="Dong Q."/>
            <person name="Hou Y."/>
            <person name="Wang H."/>
            <person name="Ai P."/>
            <person name="Liu Z."/>
            <person name="Yi F."/>
            <person name="Sun M."/>
            <person name="An G."/>
            <person name="Cheng J."/>
            <person name="Zhang Y."/>
            <person name="Shi Q."/>
            <person name="Xie Y."/>
            <person name="Shi X."/>
            <person name="Chang Y."/>
            <person name="Huang F."/>
            <person name="Chen Y."/>
            <person name="Hong S."/>
            <person name="Mi L."/>
            <person name="Sun Q."/>
            <person name="Zhang L."/>
            <person name="Zhou B."/>
            <person name="Peng R."/>
            <person name="Zhang X."/>
            <person name="Liu F."/>
        </authorList>
    </citation>
    <scope>NUCLEOTIDE SEQUENCE [LARGE SCALE GENOMIC DNA]</scope>
    <source>
        <strain evidence="2">cv. PA1801</strain>
    </source>
</reference>
<keyword evidence="1" id="KW-0548">Nucleotidyltransferase</keyword>
<keyword evidence="2" id="KW-1185">Reference proteome</keyword>
<comment type="caution">
    <text evidence="1">The sequence shown here is derived from an EMBL/GenBank/DDBJ whole genome shotgun (WGS) entry which is preliminary data.</text>
</comment>
<proteinExistence type="predicted"/>
<evidence type="ECO:0000313" key="1">
    <source>
        <dbReference type="EMBL" id="KAA3481726.1"/>
    </source>
</evidence>
<dbReference type="AlphaFoldDB" id="A0A5B6WKM0"/>
<sequence>MISAYNKKVRPREFHEGDIILPIQKDFRGKWMPNWEGPHVLKKAFSGGAMISTEMDGKEFAQSREFRLNQKIIHS</sequence>
<keyword evidence="1" id="KW-0808">Transferase</keyword>
<dbReference type="GO" id="GO:0003964">
    <property type="term" value="F:RNA-directed DNA polymerase activity"/>
    <property type="evidence" value="ECO:0007669"/>
    <property type="project" value="UniProtKB-KW"/>
</dbReference>
<dbReference type="OrthoDB" id="786061at2759"/>
<organism evidence="1 2">
    <name type="scientific">Gossypium australe</name>
    <dbReference type="NCBI Taxonomy" id="47621"/>
    <lineage>
        <taxon>Eukaryota</taxon>
        <taxon>Viridiplantae</taxon>
        <taxon>Streptophyta</taxon>
        <taxon>Embryophyta</taxon>
        <taxon>Tracheophyta</taxon>
        <taxon>Spermatophyta</taxon>
        <taxon>Magnoliopsida</taxon>
        <taxon>eudicotyledons</taxon>
        <taxon>Gunneridae</taxon>
        <taxon>Pentapetalae</taxon>
        <taxon>rosids</taxon>
        <taxon>malvids</taxon>
        <taxon>Malvales</taxon>
        <taxon>Malvaceae</taxon>
        <taxon>Malvoideae</taxon>
        <taxon>Gossypium</taxon>
    </lineage>
</organism>
<gene>
    <name evidence="1" type="ORF">EPI10_022067</name>
</gene>
<evidence type="ECO:0000313" key="2">
    <source>
        <dbReference type="Proteomes" id="UP000325315"/>
    </source>
</evidence>
<dbReference type="Proteomes" id="UP000325315">
    <property type="component" value="Unassembled WGS sequence"/>
</dbReference>
<dbReference type="EMBL" id="SMMG02000003">
    <property type="protein sequence ID" value="KAA3481726.1"/>
    <property type="molecule type" value="Genomic_DNA"/>
</dbReference>
<protein>
    <submittedName>
        <fullName evidence="1">RNA-directed DNA polymerase (Reverse transcriptase), Ribonuclease H</fullName>
    </submittedName>
</protein>